<dbReference type="AlphaFoldDB" id="A0A193LGS1"/>
<dbReference type="NCBIfam" id="TIGR02532">
    <property type="entry name" value="IV_pilin_GFxxxE"/>
    <property type="match status" value="1"/>
</dbReference>
<dbReference type="KEGG" id="woc:BA177_11290"/>
<keyword evidence="1" id="KW-0472">Membrane</keyword>
<evidence type="ECO:0000256" key="1">
    <source>
        <dbReference type="SAM" id="Phobius"/>
    </source>
</evidence>
<evidence type="ECO:0000313" key="3">
    <source>
        <dbReference type="EMBL" id="ANO51707.1"/>
    </source>
</evidence>
<dbReference type="InterPro" id="IPR012902">
    <property type="entry name" value="N_methyl_site"/>
</dbReference>
<dbReference type="Proteomes" id="UP000092695">
    <property type="component" value="Chromosome"/>
</dbReference>
<keyword evidence="1" id="KW-0812">Transmembrane</keyword>
<dbReference type="Pfam" id="PF22150">
    <property type="entry name" value="Tt1218-like"/>
    <property type="match status" value="1"/>
</dbReference>
<accession>A0A193LGS1</accession>
<gene>
    <name evidence="3" type="ORF">BA177_11290</name>
</gene>
<keyword evidence="4" id="KW-1185">Reference proteome</keyword>
<keyword evidence="1" id="KW-1133">Transmembrane helix</keyword>
<dbReference type="EMBL" id="CP016268">
    <property type="protein sequence ID" value="ANO51707.1"/>
    <property type="molecule type" value="Genomic_DNA"/>
</dbReference>
<reference evidence="3 4" key="1">
    <citation type="submission" date="2016-06" db="EMBL/GenBank/DDBJ databases">
        <title>Complete genome sequence of a deep-branching marine Gamma Proteobacterium Woeseia oceani type strain XK5.</title>
        <authorList>
            <person name="Mu D."/>
            <person name="Du Z."/>
        </authorList>
    </citation>
    <scope>NUCLEOTIDE SEQUENCE [LARGE SCALE GENOMIC DNA]</scope>
    <source>
        <strain evidence="3 4">XK5</strain>
    </source>
</reference>
<evidence type="ECO:0000313" key="4">
    <source>
        <dbReference type="Proteomes" id="UP000092695"/>
    </source>
</evidence>
<name>A0A193LGS1_9GAMM</name>
<protein>
    <submittedName>
        <fullName evidence="3">Type IV pilus modification protein PilV</fullName>
    </submittedName>
</protein>
<feature type="transmembrane region" description="Helical" evidence="1">
    <location>
        <begin position="33"/>
        <end position="57"/>
    </location>
</feature>
<dbReference type="InterPro" id="IPR013362">
    <property type="entry name" value="Pilus_4_PilV"/>
</dbReference>
<proteinExistence type="predicted"/>
<sequence length="172" mass="18037">MGTVSQVAATRTKTMTASTITNGYSAPGKSRGFSLIEVLIALIIMSVGMLGIAGLYVHSMQAGRTSLFRHNAVILAGDVADRIRANPRAAAAYAGAGADNNCVAGGVNCTPAEMAAHDILLWDQQALDTLPNGDIDIVFNNGVVPPTYQITVNWVEPGENMNYSITIPVFGI</sequence>
<evidence type="ECO:0000259" key="2">
    <source>
        <dbReference type="Pfam" id="PF22150"/>
    </source>
</evidence>
<organism evidence="3 4">
    <name type="scientific">Woeseia oceani</name>
    <dbReference type="NCBI Taxonomy" id="1548547"/>
    <lineage>
        <taxon>Bacteria</taxon>
        <taxon>Pseudomonadati</taxon>
        <taxon>Pseudomonadota</taxon>
        <taxon>Gammaproteobacteria</taxon>
        <taxon>Woeseiales</taxon>
        <taxon>Woeseiaceae</taxon>
        <taxon>Woeseia</taxon>
    </lineage>
</organism>
<dbReference type="STRING" id="1548547.BA177_11290"/>
<dbReference type="PROSITE" id="PS00409">
    <property type="entry name" value="PROKAR_NTER_METHYL"/>
    <property type="match status" value="1"/>
</dbReference>
<feature type="domain" description="Type IV pilin Tt1218-like" evidence="2">
    <location>
        <begin position="55"/>
        <end position="119"/>
    </location>
</feature>
<dbReference type="NCBIfam" id="TIGR02523">
    <property type="entry name" value="type_IV_pilV"/>
    <property type="match status" value="1"/>
</dbReference>
<dbReference type="Pfam" id="PF07963">
    <property type="entry name" value="N_methyl"/>
    <property type="match status" value="1"/>
</dbReference>
<dbReference type="InterPro" id="IPR054402">
    <property type="entry name" value="Tt1218-like_dom"/>
</dbReference>